<proteinExistence type="predicted"/>
<accession>A0AA96ZWR0</accession>
<gene>
    <name evidence="1" type="ORF">MmiEs2_02810</name>
</gene>
<dbReference type="RefSeq" id="WP_316559653.1">
    <property type="nucleotide sequence ID" value="NZ_CP131062.1"/>
</dbReference>
<dbReference type="AlphaFoldDB" id="A0AA96ZWR0"/>
<dbReference type="EMBL" id="CP131062">
    <property type="protein sequence ID" value="WNY28099.1"/>
    <property type="molecule type" value="Genomic_DNA"/>
</dbReference>
<sequence>MAIEIGTEYSLIKISGEKYRQSDLSGLTGSTGLTAVDRGISYIRSGLCEQDFEEEIETIRAAQPLKADELISFHKDPDYEDGINCGFEFEDLGERGFDDYGSDKYDSLLPYDYETDVVDVLNLDEQIAAYAANSWEFVSVTDNIILFQRPRWEA</sequence>
<evidence type="ECO:0008006" key="3">
    <source>
        <dbReference type="Google" id="ProtNLM"/>
    </source>
</evidence>
<organism evidence="1 2">
    <name type="scientific">Methanimicrococcus stummii</name>
    <dbReference type="NCBI Taxonomy" id="3028294"/>
    <lineage>
        <taxon>Archaea</taxon>
        <taxon>Methanobacteriati</taxon>
        <taxon>Methanobacteriota</taxon>
        <taxon>Stenosarchaea group</taxon>
        <taxon>Methanomicrobia</taxon>
        <taxon>Methanosarcinales</taxon>
        <taxon>Methanosarcinaceae</taxon>
        <taxon>Methanimicrococcus</taxon>
    </lineage>
</organism>
<dbReference type="GeneID" id="85196732"/>
<keyword evidence="2" id="KW-1185">Reference proteome</keyword>
<name>A0AA96ZWR0_9EURY</name>
<evidence type="ECO:0000313" key="1">
    <source>
        <dbReference type="EMBL" id="WNY28099.1"/>
    </source>
</evidence>
<dbReference type="Proteomes" id="UP001302662">
    <property type="component" value="Chromosome"/>
</dbReference>
<reference evidence="1 2" key="1">
    <citation type="submission" date="2023-07" db="EMBL/GenBank/DDBJ databases">
        <title>Closed genome sequence of Methanimicrococcus sp. Es2.</title>
        <authorList>
            <person name="Protasov E."/>
            <person name="Platt K."/>
            <person name="Reeh H."/>
            <person name="Poehlein A."/>
            <person name="Daniel R."/>
            <person name="Brune A."/>
        </authorList>
    </citation>
    <scope>NUCLEOTIDE SEQUENCE [LARGE SCALE GENOMIC DNA]</scope>
    <source>
        <strain evidence="1 2">Es2</strain>
    </source>
</reference>
<dbReference type="KEGG" id="mees:MmiEs2_02810"/>
<protein>
    <recommendedName>
        <fullName evidence="3">Antirestriction protein ArdA</fullName>
    </recommendedName>
</protein>
<evidence type="ECO:0000313" key="2">
    <source>
        <dbReference type="Proteomes" id="UP001302662"/>
    </source>
</evidence>